<evidence type="ECO:0000256" key="5">
    <source>
        <dbReference type="SAM" id="SignalP"/>
    </source>
</evidence>
<accession>A0A834YAB8</accession>
<feature type="domain" description="Strictosidine synthase conserved region" evidence="6">
    <location>
        <begin position="148"/>
        <end position="227"/>
    </location>
</feature>
<evidence type="ECO:0000256" key="4">
    <source>
        <dbReference type="ARBA" id="ARBA00023180"/>
    </source>
</evidence>
<dbReference type="Pfam" id="PF03088">
    <property type="entry name" value="Str_synth"/>
    <property type="match status" value="1"/>
</dbReference>
<evidence type="ECO:0000313" key="7">
    <source>
        <dbReference type="EMBL" id="KAF8378501.1"/>
    </source>
</evidence>
<keyword evidence="4" id="KW-0325">Glycoprotein</keyword>
<dbReference type="Proteomes" id="UP000655225">
    <property type="component" value="Unassembled WGS sequence"/>
</dbReference>
<organism evidence="7 8">
    <name type="scientific">Tetracentron sinense</name>
    <name type="common">Spur-leaf</name>
    <dbReference type="NCBI Taxonomy" id="13715"/>
    <lineage>
        <taxon>Eukaryota</taxon>
        <taxon>Viridiplantae</taxon>
        <taxon>Streptophyta</taxon>
        <taxon>Embryophyta</taxon>
        <taxon>Tracheophyta</taxon>
        <taxon>Spermatophyta</taxon>
        <taxon>Magnoliopsida</taxon>
        <taxon>Trochodendrales</taxon>
        <taxon>Trochodendraceae</taxon>
        <taxon>Tetracentron</taxon>
    </lineage>
</organism>
<dbReference type="OrthoDB" id="5307922at2759"/>
<keyword evidence="3" id="KW-0926">Vacuole</keyword>
<dbReference type="InterPro" id="IPR018119">
    <property type="entry name" value="Strictosidine_synth_cons-reg"/>
</dbReference>
<feature type="chain" id="PRO_5032544603" description="Strictosidine synthase conserved region domain-containing protein" evidence="5">
    <location>
        <begin position="24"/>
        <end position="289"/>
    </location>
</feature>
<evidence type="ECO:0000313" key="8">
    <source>
        <dbReference type="Proteomes" id="UP000655225"/>
    </source>
</evidence>
<dbReference type="GO" id="GO:0012505">
    <property type="term" value="C:endomembrane system"/>
    <property type="evidence" value="ECO:0007669"/>
    <property type="project" value="TreeGrafter"/>
</dbReference>
<protein>
    <recommendedName>
        <fullName evidence="6">Strictosidine synthase conserved region domain-containing protein</fullName>
    </recommendedName>
</protein>
<comment type="caution">
    <text evidence="7">The sequence shown here is derived from an EMBL/GenBank/DDBJ whole genome shotgun (WGS) entry which is preliminary data.</text>
</comment>
<feature type="signal peptide" evidence="5">
    <location>
        <begin position="1"/>
        <end position="23"/>
    </location>
</feature>
<dbReference type="AlphaFoldDB" id="A0A834YAB8"/>
<dbReference type="GO" id="GO:0016787">
    <property type="term" value="F:hydrolase activity"/>
    <property type="evidence" value="ECO:0007669"/>
    <property type="project" value="TreeGrafter"/>
</dbReference>
<proteinExistence type="inferred from homology"/>
<comment type="subcellular location">
    <subcellularLocation>
        <location evidence="1">Vacuole</location>
    </subcellularLocation>
</comment>
<dbReference type="Gene3D" id="2.120.10.30">
    <property type="entry name" value="TolB, C-terminal domain"/>
    <property type="match status" value="1"/>
</dbReference>
<evidence type="ECO:0000259" key="6">
    <source>
        <dbReference type="Pfam" id="PF03088"/>
    </source>
</evidence>
<dbReference type="EMBL" id="JABCRI010000023">
    <property type="protein sequence ID" value="KAF8378501.1"/>
    <property type="molecule type" value="Genomic_DNA"/>
</dbReference>
<dbReference type="PANTHER" id="PTHR10426:SF57">
    <property type="entry name" value="STRICTOSIDINE SYNTHASE"/>
    <property type="match status" value="1"/>
</dbReference>
<dbReference type="OMA" id="NANYRRI"/>
<dbReference type="SUPFAM" id="SSF63829">
    <property type="entry name" value="Calcium-dependent phosphotriesterase"/>
    <property type="match status" value="1"/>
</dbReference>
<dbReference type="GO" id="GO:0005773">
    <property type="term" value="C:vacuole"/>
    <property type="evidence" value="ECO:0007669"/>
    <property type="project" value="UniProtKB-SubCell"/>
</dbReference>
<comment type="similarity">
    <text evidence="2">Belongs to the strictosidine synthase family.</text>
</comment>
<keyword evidence="5" id="KW-0732">Signal</keyword>
<dbReference type="InterPro" id="IPR011042">
    <property type="entry name" value="6-blade_b-propeller_TolB-like"/>
</dbReference>
<reference evidence="7 8" key="1">
    <citation type="submission" date="2020-04" db="EMBL/GenBank/DDBJ databases">
        <title>Plant Genome Project.</title>
        <authorList>
            <person name="Zhang R.-G."/>
        </authorList>
    </citation>
    <scope>NUCLEOTIDE SEQUENCE [LARGE SCALE GENOMIC DNA]</scope>
    <source>
        <strain evidence="7">YNK0</strain>
        <tissue evidence="7">Leaf</tissue>
    </source>
</reference>
<keyword evidence="8" id="KW-1185">Reference proteome</keyword>
<dbReference type="PANTHER" id="PTHR10426">
    <property type="entry name" value="STRICTOSIDINE SYNTHASE-RELATED"/>
    <property type="match status" value="1"/>
</dbReference>
<evidence type="ECO:0000256" key="1">
    <source>
        <dbReference type="ARBA" id="ARBA00004116"/>
    </source>
</evidence>
<gene>
    <name evidence="7" type="ORF">HHK36_029843</name>
</gene>
<evidence type="ECO:0000256" key="3">
    <source>
        <dbReference type="ARBA" id="ARBA00022554"/>
    </source>
</evidence>
<evidence type="ECO:0000256" key="2">
    <source>
        <dbReference type="ARBA" id="ARBA00009191"/>
    </source>
</evidence>
<sequence>MVAMHTIFTIFFCIISFTSRVSALLESCYKLQLPSPVLGPEALAFDRNSEGPYTGVSDGRVLKWKGSSLGFVDFAITSQNRSKELCDGSSDPALENNCGRSLGLGFYNRTGELSIADAYFGLLVVGSNGGVATQLATSAEGVPFRFLNSLDVDQGTGIVYFTDASARFQRSGDMTGRLMKYNPMTKQVTVLLRGLAFAAGTAVSKDGAFVVVTEAIASRIVRFWLQGPKANTSEVFAQLLVQPDNIKSNARGDFWVAANTGKEECRKEALPSSLDREEKVTLADADCGT</sequence>
<name>A0A834YAB8_TETSI</name>